<evidence type="ECO:0000256" key="1">
    <source>
        <dbReference type="SAM" id="MobiDB-lite"/>
    </source>
</evidence>
<dbReference type="OrthoDB" id="10261632at2759"/>
<dbReference type="PANTHER" id="PTHR12820">
    <property type="entry name" value="VACUOLAR SORTING PROTEIN 53"/>
    <property type="match status" value="1"/>
</dbReference>
<feature type="region of interest" description="Disordered" evidence="1">
    <location>
        <begin position="743"/>
        <end position="767"/>
    </location>
</feature>
<dbReference type="Pfam" id="PF04100">
    <property type="entry name" value="Vps53_N"/>
    <property type="match status" value="1"/>
</dbReference>
<proteinExistence type="predicted"/>
<organism evidence="3 4">
    <name type="scientific">Chlamydomonas schloesseri</name>
    <dbReference type="NCBI Taxonomy" id="2026947"/>
    <lineage>
        <taxon>Eukaryota</taxon>
        <taxon>Viridiplantae</taxon>
        <taxon>Chlorophyta</taxon>
        <taxon>core chlorophytes</taxon>
        <taxon>Chlorophyceae</taxon>
        <taxon>CS clade</taxon>
        <taxon>Chlamydomonadales</taxon>
        <taxon>Chlamydomonadaceae</taxon>
        <taxon>Chlamydomonas</taxon>
    </lineage>
</organism>
<evidence type="ECO:0000313" key="3">
    <source>
        <dbReference type="EMBL" id="KAG2430694.1"/>
    </source>
</evidence>
<feature type="compositionally biased region" description="Gly residues" evidence="1">
    <location>
        <begin position="362"/>
        <end position="381"/>
    </location>
</feature>
<evidence type="ECO:0000259" key="2">
    <source>
        <dbReference type="Pfam" id="PF04100"/>
    </source>
</evidence>
<dbReference type="GO" id="GO:0005829">
    <property type="term" value="C:cytosol"/>
    <property type="evidence" value="ECO:0007669"/>
    <property type="project" value="GOC"/>
</dbReference>
<dbReference type="Proteomes" id="UP000613740">
    <property type="component" value="Unassembled WGS sequence"/>
</dbReference>
<reference evidence="3" key="1">
    <citation type="journal article" date="2020" name="bioRxiv">
        <title>Comparative genomics of Chlamydomonas.</title>
        <authorList>
            <person name="Craig R.J."/>
            <person name="Hasan A.R."/>
            <person name="Ness R.W."/>
            <person name="Keightley P.D."/>
        </authorList>
    </citation>
    <scope>NUCLEOTIDE SEQUENCE</scope>
    <source>
        <strain evidence="3">CCAP 11/173</strain>
    </source>
</reference>
<name>A0A835VYV6_9CHLO</name>
<evidence type="ECO:0000313" key="4">
    <source>
        <dbReference type="Proteomes" id="UP000613740"/>
    </source>
</evidence>
<dbReference type="InterPro" id="IPR039766">
    <property type="entry name" value="Vps53"/>
</dbReference>
<feature type="region of interest" description="Disordered" evidence="1">
    <location>
        <begin position="844"/>
        <end position="880"/>
    </location>
</feature>
<sequence length="1007" mass="107709">MPSQKRQDLFDSEEFDPVKLVNTLYPDEASLTDLDRFIVVLKKQIQSVDQEIFNAVRSQGGAHARARQDLSVAHGQIQELFTKVRDIQRKSEESEAMVQEICRDIKKLDYAKKHLTNSITALRRLAMLTAAVTDLEQVCDRRDQYRKAANLVEAVHQLMEYFQQYEAIPKVRSLARRLAAVESKLQAAVLDDFKILVGGPQQDTAKMPPENLERLATACLVVDALGKKVQDQVMDWMCEREMNIYQSAFGGAAGSGTLAAQQADDRGAAEVAAHATRLDKFEQRFAWFRQRLEAKRELWGVFPAHWRVPQMLCLTFCKITKAHLKRILTDEEALSGLRSDVAPLVKAVVATNRFERDMATAFGGGGGGGGGAGGAGRQGGGEEGEDEEGAADSVSASEARRRLEKFRARVKAEAQAAAAAKDTVAKAGDKAREAQEEAIKVAFEGAVSEAFESALVQYYIGQEEREHLEHLDVAVREERWKPDEEEGDVTGSGLRVLQSANKIFFKIRASLTRCAKSVSRGPTLVALAQLFKRVLGGYASDLMRRLPRTAAGGTSAVPAVVGGSNRLVGTGWYVRLSEEDERVVCCLLATAEFCRDTTEGLAGALAKDVRPQFADRVDFAEEESAFQGVASACMTVLVLGLNTRLDGCLLDMMRQRWDAVEAPGDDSPFVVSLRKVLLDAGPRLGSALDAANASFLCDKAARMFVPRLHEALFRLRRISDKGMLQLAIDMDSVRRALLELPKLVQPPPPRNPTHTVAQEEEEAHRDPMPSYTAYVEREMGAVVALVKVLQSRPEALVDTYLLLMPPAAQSAAEFQRLCELKALTRKQQTDLLALYQARAAGQPGAAGAAGGGGGGAAGAGGARGGPAGASGMGAGGAAAGGGGGGESGLASAAASNLGTFKMSMNNFTRELAASIPFAGKRGGGADVVPGSPAAGSGKSLFSKAGPGAASAHFRTGSSDANSTASGTSAFFKETAAKTKEGFAKIGNFIRVANALSGDHRPGEGEGH</sequence>
<feature type="compositionally biased region" description="Gly residues" evidence="1">
    <location>
        <begin position="847"/>
        <end position="880"/>
    </location>
</feature>
<comment type="caution">
    <text evidence="3">The sequence shown here is derived from an EMBL/GenBank/DDBJ whole genome shotgun (WGS) entry which is preliminary data.</text>
</comment>
<feature type="region of interest" description="Disordered" evidence="1">
    <location>
        <begin position="361"/>
        <end position="398"/>
    </location>
</feature>
<keyword evidence="4" id="KW-1185">Reference proteome</keyword>
<dbReference type="GO" id="GO:0000938">
    <property type="term" value="C:GARP complex"/>
    <property type="evidence" value="ECO:0007669"/>
    <property type="project" value="InterPro"/>
</dbReference>
<dbReference type="EMBL" id="JAEHOD010000078">
    <property type="protein sequence ID" value="KAG2430694.1"/>
    <property type="molecule type" value="Genomic_DNA"/>
</dbReference>
<dbReference type="AlphaFoldDB" id="A0A835VYV6"/>
<protein>
    <recommendedName>
        <fullName evidence="2">Vps53 N-terminal domain-containing protein</fullName>
    </recommendedName>
</protein>
<feature type="domain" description="Vps53 N-terminal" evidence="2">
    <location>
        <begin position="14"/>
        <end position="478"/>
    </location>
</feature>
<accession>A0A835VYV6</accession>
<dbReference type="InterPro" id="IPR007234">
    <property type="entry name" value="Vps53_N"/>
</dbReference>
<gene>
    <name evidence="3" type="ORF">HYH02_013691</name>
</gene>
<dbReference type="GO" id="GO:0042147">
    <property type="term" value="P:retrograde transport, endosome to Golgi"/>
    <property type="evidence" value="ECO:0007669"/>
    <property type="project" value="InterPro"/>
</dbReference>
<dbReference type="PANTHER" id="PTHR12820:SF0">
    <property type="entry name" value="VACUOLAR PROTEIN SORTING-ASSOCIATED PROTEIN 53 HOMOLOG"/>
    <property type="match status" value="1"/>
</dbReference>